<evidence type="ECO:0000313" key="1">
    <source>
        <dbReference type="EMBL" id="SBS76952.1"/>
    </source>
</evidence>
<gene>
    <name evidence="1" type="ORF">MHPYR_390018</name>
</gene>
<protein>
    <submittedName>
        <fullName evidence="1">Uncharacterized protein</fullName>
    </submittedName>
</protein>
<dbReference type="AlphaFoldDB" id="A0A1Y5PE44"/>
<name>A0A1Y5PE44_9MYCO</name>
<organism evidence="1">
    <name type="scientific">uncultured Mycobacterium sp</name>
    <dbReference type="NCBI Taxonomy" id="171292"/>
    <lineage>
        <taxon>Bacteria</taxon>
        <taxon>Bacillati</taxon>
        <taxon>Actinomycetota</taxon>
        <taxon>Actinomycetes</taxon>
        <taxon>Mycobacteriales</taxon>
        <taxon>Mycobacteriaceae</taxon>
        <taxon>Mycobacterium</taxon>
        <taxon>environmental samples</taxon>
    </lineage>
</organism>
<reference evidence="1" key="1">
    <citation type="submission" date="2016-03" db="EMBL/GenBank/DDBJ databases">
        <authorList>
            <person name="Ploux O."/>
        </authorList>
    </citation>
    <scope>NUCLEOTIDE SEQUENCE</scope>
    <source>
        <strain evidence="1">UC10</strain>
    </source>
</reference>
<dbReference type="EMBL" id="FLQS01000033">
    <property type="protein sequence ID" value="SBS76952.1"/>
    <property type="molecule type" value="Genomic_DNA"/>
</dbReference>
<proteinExistence type="predicted"/>
<sequence length="94" mass="9756">MAACWSTVAGSCAVPTELAPPAFALPCELVITEPPLDPEFTEPPAAVDPPVWMTLLCDGVTAEPCVVVDALVLAPVLTALCPPRAAESWPRMSA</sequence>
<accession>A0A1Y5PE44</accession>